<gene>
    <name evidence="6" type="ORF">VHEMI01299</name>
</gene>
<evidence type="ECO:0000313" key="6">
    <source>
        <dbReference type="EMBL" id="CEJ81154.1"/>
    </source>
</evidence>
<evidence type="ECO:0000256" key="5">
    <source>
        <dbReference type="SAM" id="Phobius"/>
    </source>
</evidence>
<dbReference type="STRING" id="1531966.A0A0A1T767"/>
<dbReference type="AlphaFoldDB" id="A0A0A1T767"/>
<evidence type="ECO:0000256" key="1">
    <source>
        <dbReference type="ARBA" id="ARBA00022833"/>
    </source>
</evidence>
<dbReference type="EMBL" id="CDHN01000001">
    <property type="protein sequence ID" value="CEJ81154.1"/>
    <property type="molecule type" value="Genomic_DNA"/>
</dbReference>
<dbReference type="HOGENOM" id="CLU_1195595_0_0_1"/>
<accession>A0A0A1T767</accession>
<dbReference type="GO" id="GO:0003677">
    <property type="term" value="F:DNA binding"/>
    <property type="evidence" value="ECO:0007669"/>
    <property type="project" value="UniProtKB-KW"/>
</dbReference>
<feature type="transmembrane region" description="Helical" evidence="5">
    <location>
        <begin position="116"/>
        <end position="136"/>
    </location>
</feature>
<evidence type="ECO:0000313" key="7">
    <source>
        <dbReference type="Proteomes" id="UP000039046"/>
    </source>
</evidence>
<dbReference type="PANTHER" id="PTHR47663">
    <property type="entry name" value="XYLANOLYTIC TRANSCRIPTIONAL ACTIVATOR XLNR-RELATED"/>
    <property type="match status" value="1"/>
</dbReference>
<keyword evidence="5" id="KW-1133">Transmembrane helix</keyword>
<dbReference type="InterPro" id="IPR051439">
    <property type="entry name" value="XlnR/Xlr1"/>
</dbReference>
<keyword evidence="5" id="KW-0812">Transmembrane</keyword>
<sequence length="232" mass="26106">MSILGEIIELYNFQELGRDAHVEYQRKLIEGSMNSYDESLSKYPYTSHAARLYGCYARHTLSTLYIISAGKWDPCDALDAVQESGLSEQLIYSAAMATIAASNIKSIQQIDGDFQFIPLFFGTFVLHCSFPLLLLVKTFGTQSDDNIIGACETIIEASKTFSRYGEQLTQRSEHPNRYLSNFISIIDGIKAAKITSLTTPEVSVQMMQDINTKTEEILRLYRWNKTGHGVNT</sequence>
<keyword evidence="1" id="KW-0862">Zinc</keyword>
<evidence type="ECO:0000256" key="3">
    <source>
        <dbReference type="ARBA" id="ARBA00023125"/>
    </source>
</evidence>
<dbReference type="PANTHER" id="PTHR47663:SF1">
    <property type="entry name" value="XYLANOLYTIC TRANSCRIPTIONAL ACTIVATOR XLNR-RELATED"/>
    <property type="match status" value="1"/>
</dbReference>
<protein>
    <submittedName>
        <fullName evidence="6">Uncharacterized protein</fullName>
    </submittedName>
</protein>
<proteinExistence type="predicted"/>
<keyword evidence="4" id="KW-0804">Transcription</keyword>
<name>A0A0A1T767_9HYPO</name>
<keyword evidence="7" id="KW-1185">Reference proteome</keyword>
<evidence type="ECO:0000256" key="2">
    <source>
        <dbReference type="ARBA" id="ARBA00023015"/>
    </source>
</evidence>
<reference evidence="6 7" key="1">
    <citation type="journal article" date="2015" name="Genome Announc.">
        <title>Draft Genome Sequence and Gene Annotation of the Entomopathogenic Fungus Verticillium hemipterigenum.</title>
        <authorList>
            <person name="Horn F."/>
            <person name="Habel A."/>
            <person name="Scharf D.H."/>
            <person name="Dworschak J."/>
            <person name="Brakhage A.A."/>
            <person name="Guthke R."/>
            <person name="Hertweck C."/>
            <person name="Linde J."/>
        </authorList>
    </citation>
    <scope>NUCLEOTIDE SEQUENCE [LARGE SCALE GENOMIC DNA]</scope>
</reference>
<dbReference type="OrthoDB" id="5365785at2759"/>
<organism evidence="6 7">
    <name type="scientific">[Torrubiella] hemipterigena</name>
    <dbReference type="NCBI Taxonomy" id="1531966"/>
    <lineage>
        <taxon>Eukaryota</taxon>
        <taxon>Fungi</taxon>
        <taxon>Dikarya</taxon>
        <taxon>Ascomycota</taxon>
        <taxon>Pezizomycotina</taxon>
        <taxon>Sordariomycetes</taxon>
        <taxon>Hypocreomycetidae</taxon>
        <taxon>Hypocreales</taxon>
        <taxon>Clavicipitaceae</taxon>
        <taxon>Clavicipitaceae incertae sedis</taxon>
        <taxon>'Torrubiella' clade</taxon>
    </lineage>
</organism>
<keyword evidence="3" id="KW-0238">DNA-binding</keyword>
<keyword evidence="5" id="KW-0472">Membrane</keyword>
<keyword evidence="2" id="KW-0805">Transcription regulation</keyword>
<evidence type="ECO:0000256" key="4">
    <source>
        <dbReference type="ARBA" id="ARBA00023163"/>
    </source>
</evidence>
<dbReference type="Proteomes" id="UP000039046">
    <property type="component" value="Unassembled WGS sequence"/>
</dbReference>